<proteinExistence type="predicted"/>
<gene>
    <name evidence="1" type="ORF">FA95DRAFT_796373</name>
</gene>
<reference evidence="1" key="1">
    <citation type="submission" date="2021-02" db="EMBL/GenBank/DDBJ databases">
        <authorList>
            <consortium name="DOE Joint Genome Institute"/>
            <person name="Ahrendt S."/>
            <person name="Looney B.P."/>
            <person name="Miyauchi S."/>
            <person name="Morin E."/>
            <person name="Drula E."/>
            <person name="Courty P.E."/>
            <person name="Chicoki N."/>
            <person name="Fauchery L."/>
            <person name="Kohler A."/>
            <person name="Kuo A."/>
            <person name="Labutti K."/>
            <person name="Pangilinan J."/>
            <person name="Lipzen A."/>
            <person name="Riley R."/>
            <person name="Andreopoulos W."/>
            <person name="He G."/>
            <person name="Johnson J."/>
            <person name="Barry K.W."/>
            <person name="Grigoriev I.V."/>
            <person name="Nagy L."/>
            <person name="Hibbett D."/>
            <person name="Henrissat B."/>
            <person name="Matheny P.B."/>
            <person name="Labbe J."/>
            <person name="Martin F."/>
        </authorList>
    </citation>
    <scope>NUCLEOTIDE SEQUENCE</scope>
    <source>
        <strain evidence="1">FP105234-sp</strain>
    </source>
</reference>
<organism evidence="1 2">
    <name type="scientific">Auriscalpium vulgare</name>
    <dbReference type="NCBI Taxonomy" id="40419"/>
    <lineage>
        <taxon>Eukaryota</taxon>
        <taxon>Fungi</taxon>
        <taxon>Dikarya</taxon>
        <taxon>Basidiomycota</taxon>
        <taxon>Agaricomycotina</taxon>
        <taxon>Agaricomycetes</taxon>
        <taxon>Russulales</taxon>
        <taxon>Auriscalpiaceae</taxon>
        <taxon>Auriscalpium</taxon>
    </lineage>
</organism>
<name>A0ACB8S0V2_9AGAM</name>
<keyword evidence="2" id="KW-1185">Reference proteome</keyword>
<accession>A0ACB8S0V2</accession>
<dbReference type="Proteomes" id="UP000814033">
    <property type="component" value="Unassembled WGS sequence"/>
</dbReference>
<comment type="caution">
    <text evidence="1">The sequence shown here is derived from an EMBL/GenBank/DDBJ whole genome shotgun (WGS) entry which is preliminary data.</text>
</comment>
<evidence type="ECO:0000313" key="1">
    <source>
        <dbReference type="EMBL" id="KAI0049757.1"/>
    </source>
</evidence>
<protein>
    <submittedName>
        <fullName evidence="1">Uncharacterized protein</fullName>
    </submittedName>
</protein>
<dbReference type="EMBL" id="MU275869">
    <property type="protein sequence ID" value="KAI0049757.1"/>
    <property type="molecule type" value="Genomic_DNA"/>
</dbReference>
<reference evidence="1" key="2">
    <citation type="journal article" date="2022" name="New Phytol.">
        <title>Evolutionary transition to the ectomycorrhizal habit in the genomes of a hyperdiverse lineage of mushroom-forming fungi.</title>
        <authorList>
            <person name="Looney B."/>
            <person name="Miyauchi S."/>
            <person name="Morin E."/>
            <person name="Drula E."/>
            <person name="Courty P.E."/>
            <person name="Kohler A."/>
            <person name="Kuo A."/>
            <person name="LaButti K."/>
            <person name="Pangilinan J."/>
            <person name="Lipzen A."/>
            <person name="Riley R."/>
            <person name="Andreopoulos W."/>
            <person name="He G."/>
            <person name="Johnson J."/>
            <person name="Nolan M."/>
            <person name="Tritt A."/>
            <person name="Barry K.W."/>
            <person name="Grigoriev I.V."/>
            <person name="Nagy L.G."/>
            <person name="Hibbett D."/>
            <person name="Henrissat B."/>
            <person name="Matheny P.B."/>
            <person name="Labbe J."/>
            <person name="Martin F.M."/>
        </authorList>
    </citation>
    <scope>NUCLEOTIDE SEQUENCE</scope>
    <source>
        <strain evidence="1">FP105234-sp</strain>
    </source>
</reference>
<sequence>MSVSYGIEMFGLIAGVLSTIALFLTLIRLYLPSVRMRELDAVMEETEALFHDAQEQGLLVDKKFVSQTDVHLASLRRSVFFMRTQVYSARTPWQQAMKMLTGLSYKIGVVHDEVKDVRAVISSTSADMRNKLEEQSTSRAVSTSAGSDWTHVSCGEHGGASCALDDETPLPSSSCASDSAVRRTETFTSDTETLIEELHQCQGQMSDRSLTKGWEQLPFAQISQ</sequence>
<evidence type="ECO:0000313" key="2">
    <source>
        <dbReference type="Proteomes" id="UP000814033"/>
    </source>
</evidence>